<evidence type="ECO:0000313" key="3">
    <source>
        <dbReference type="Proteomes" id="UP001224890"/>
    </source>
</evidence>
<dbReference type="RefSeq" id="XP_060436741.1">
    <property type="nucleotide sequence ID" value="XM_060571441.1"/>
</dbReference>
<feature type="region of interest" description="Disordered" evidence="1">
    <location>
        <begin position="16"/>
        <end position="35"/>
    </location>
</feature>
<reference evidence="2" key="1">
    <citation type="submission" date="2021-06" db="EMBL/GenBank/DDBJ databases">
        <title>Comparative genomics, transcriptomics and evolutionary studies reveal genomic signatures of adaptation to plant cell wall in hemibiotrophic fungi.</title>
        <authorList>
            <consortium name="DOE Joint Genome Institute"/>
            <person name="Baroncelli R."/>
            <person name="Diaz J.F."/>
            <person name="Benocci T."/>
            <person name="Peng M."/>
            <person name="Battaglia E."/>
            <person name="Haridas S."/>
            <person name="Andreopoulos W."/>
            <person name="Labutti K."/>
            <person name="Pangilinan J."/>
            <person name="Floch G.L."/>
            <person name="Makela M.R."/>
            <person name="Henrissat B."/>
            <person name="Grigoriev I.V."/>
            <person name="Crouch J.A."/>
            <person name="De Vries R.P."/>
            <person name="Sukno S.A."/>
            <person name="Thon M.R."/>
        </authorList>
    </citation>
    <scope>NUCLEOTIDE SEQUENCE</scope>
    <source>
        <strain evidence="2">CBS 193.32</strain>
    </source>
</reference>
<evidence type="ECO:0000313" key="2">
    <source>
        <dbReference type="EMBL" id="KAK1700986.1"/>
    </source>
</evidence>
<sequence length="235" mass="25279">MTIGGMLAIMTEVAQNSEAEAKDTEQGQTRTRKSTAAKLPAEGFLSRTLLLQLSLTNSQQLMIPQSRPSQHAERTAWAATAAWCEASSAPPLAPIGSGEIPIIDASQSHLSCCSLARFSRLSLTDCPAHCCFFGSGLLQLCEVQTWRQTANRFSSVIRGEHSLSVSNASPGASRLHASPVGHAMFPPNKQIPQNLGPRGSPHDAPGDKLPQVWDMGYSDNHTLKPPRQPGHHARD</sequence>
<organism evidence="2 3">
    <name type="scientific">Colletotrichum godetiae</name>
    <dbReference type="NCBI Taxonomy" id="1209918"/>
    <lineage>
        <taxon>Eukaryota</taxon>
        <taxon>Fungi</taxon>
        <taxon>Dikarya</taxon>
        <taxon>Ascomycota</taxon>
        <taxon>Pezizomycotina</taxon>
        <taxon>Sordariomycetes</taxon>
        <taxon>Hypocreomycetidae</taxon>
        <taxon>Glomerellales</taxon>
        <taxon>Glomerellaceae</taxon>
        <taxon>Colletotrichum</taxon>
        <taxon>Colletotrichum acutatum species complex</taxon>
    </lineage>
</organism>
<dbReference type="Proteomes" id="UP001224890">
    <property type="component" value="Unassembled WGS sequence"/>
</dbReference>
<dbReference type="AlphaFoldDB" id="A0AAJ0B1N6"/>
<dbReference type="GeneID" id="85455967"/>
<gene>
    <name evidence="2" type="ORF">BDP55DRAFT_625248</name>
</gene>
<proteinExistence type="predicted"/>
<protein>
    <submittedName>
        <fullName evidence="2">Uncharacterized protein</fullName>
    </submittedName>
</protein>
<keyword evidence="3" id="KW-1185">Reference proteome</keyword>
<dbReference type="EMBL" id="JAHMHR010000001">
    <property type="protein sequence ID" value="KAK1700986.1"/>
    <property type="molecule type" value="Genomic_DNA"/>
</dbReference>
<feature type="region of interest" description="Disordered" evidence="1">
    <location>
        <begin position="167"/>
        <end position="235"/>
    </location>
</feature>
<accession>A0AAJ0B1N6</accession>
<evidence type="ECO:0000256" key="1">
    <source>
        <dbReference type="SAM" id="MobiDB-lite"/>
    </source>
</evidence>
<name>A0AAJ0B1N6_9PEZI</name>
<comment type="caution">
    <text evidence="2">The sequence shown here is derived from an EMBL/GenBank/DDBJ whole genome shotgun (WGS) entry which is preliminary data.</text>
</comment>